<dbReference type="InterPro" id="IPR036961">
    <property type="entry name" value="Kinesin_motor_dom_sf"/>
</dbReference>
<keyword evidence="5" id="KW-0505">Motor protein</keyword>
<evidence type="ECO:0000259" key="9">
    <source>
        <dbReference type="PROSITE" id="PS50067"/>
    </source>
</evidence>
<dbReference type="EnsemblPlants" id="ORGLA04G0107500.1">
    <property type="protein sequence ID" value="ORGLA04G0107500.1"/>
    <property type="gene ID" value="ORGLA04G0107500"/>
</dbReference>
<organism evidence="10 11">
    <name type="scientific">Oryza glaberrima</name>
    <name type="common">African rice</name>
    <dbReference type="NCBI Taxonomy" id="4538"/>
    <lineage>
        <taxon>Eukaryota</taxon>
        <taxon>Viridiplantae</taxon>
        <taxon>Streptophyta</taxon>
        <taxon>Embryophyta</taxon>
        <taxon>Tracheophyta</taxon>
        <taxon>Spermatophyta</taxon>
        <taxon>Magnoliopsida</taxon>
        <taxon>Liliopsida</taxon>
        <taxon>Poales</taxon>
        <taxon>Poaceae</taxon>
        <taxon>BOP clade</taxon>
        <taxon>Oryzoideae</taxon>
        <taxon>Oryzeae</taxon>
        <taxon>Oryzinae</taxon>
        <taxon>Oryza</taxon>
    </lineage>
</organism>
<keyword evidence="4" id="KW-0175">Coiled coil</keyword>
<keyword evidence="8" id="KW-1133">Transmembrane helix</keyword>
<dbReference type="InterPro" id="IPR027417">
    <property type="entry name" value="P-loop_NTPase"/>
</dbReference>
<comment type="caution">
    <text evidence="7">Lacks conserved residue(s) required for the propagation of feature annotation.</text>
</comment>
<evidence type="ECO:0000256" key="7">
    <source>
        <dbReference type="PROSITE-ProRule" id="PRU00283"/>
    </source>
</evidence>
<evidence type="ECO:0000256" key="6">
    <source>
        <dbReference type="ARBA" id="ARBA00034488"/>
    </source>
</evidence>
<evidence type="ECO:0000256" key="3">
    <source>
        <dbReference type="ARBA" id="ARBA00022840"/>
    </source>
</evidence>
<dbReference type="Gene3D" id="3.40.850.10">
    <property type="entry name" value="Kinesin motor domain"/>
    <property type="match status" value="1"/>
</dbReference>
<dbReference type="GO" id="GO:0005524">
    <property type="term" value="F:ATP binding"/>
    <property type="evidence" value="ECO:0007669"/>
    <property type="project" value="UniProtKB-KW"/>
</dbReference>
<dbReference type="SUPFAM" id="SSF52540">
    <property type="entry name" value="P-loop containing nucleoside triphosphate hydrolases"/>
    <property type="match status" value="1"/>
</dbReference>
<dbReference type="PANTHER" id="PTHR37739:SF16">
    <property type="entry name" value="KINESIN-LIKE PROTEIN"/>
    <property type="match status" value="1"/>
</dbReference>
<dbReference type="GO" id="GO:0005874">
    <property type="term" value="C:microtubule"/>
    <property type="evidence" value="ECO:0007669"/>
    <property type="project" value="UniProtKB-KW"/>
</dbReference>
<dbReference type="PROSITE" id="PS50067">
    <property type="entry name" value="KINESIN_MOTOR_2"/>
    <property type="match status" value="1"/>
</dbReference>
<name>I1PLK6_ORYGL</name>
<keyword evidence="1" id="KW-0493">Microtubule</keyword>
<reference evidence="10 11" key="2">
    <citation type="submission" date="2018-04" db="EMBL/GenBank/DDBJ databases">
        <title>OglaRS2 (Oryza glaberrima Reference Sequence Version 2).</title>
        <authorList>
            <person name="Zhang J."/>
            <person name="Kudrna D."/>
            <person name="Lee S."/>
            <person name="Talag J."/>
            <person name="Rajasekar S."/>
            <person name="Wing R.A."/>
        </authorList>
    </citation>
    <scope>NUCLEOTIDE SEQUENCE [LARGE SCALE GENOMIC DNA]</scope>
    <source>
        <strain evidence="10 11">cv. IRGC 96717</strain>
    </source>
</reference>
<keyword evidence="8" id="KW-0812">Transmembrane</keyword>
<evidence type="ECO:0000313" key="11">
    <source>
        <dbReference type="Proteomes" id="UP000007306"/>
    </source>
</evidence>
<comment type="similarity">
    <text evidence="6">Belongs to the TRAFAC class myosin-kinesin ATPase superfamily. Kinesin family. KIN-12 subfamily.</text>
</comment>
<dbReference type="eggNOG" id="KOG4280">
    <property type="taxonomic scope" value="Eukaryota"/>
</dbReference>
<keyword evidence="8" id="KW-0472">Membrane</keyword>
<sequence length="310" mass="35158">MRRQYSEASSLRQREWSKTGRPSESWIDRLARHLASLPQQIRHQWRRWRRPRVDRRRWQWRLLPPPLTSLPLQIQWRWRRPRVDSAAVVAAEGGSGGSGSSRGGSGGCCSSLAWWPADASLPGVLAAPARSGDLFPSRTDPMVFPFPLARIRRRLRRDGWIRRPPPLPLGSRRLSAPCSCGSAAGDGGSVQIWWCRPWSRPPRRRRFCTRGPYTAPCRLLLLQIGEDVRTACVYVESLTKELVFTTKDVTQLLVKGLSNRRTGATSANADSSRSHCVFTCVSKSESKVVLLIILSCTFNFYLVMSFFLRS</sequence>
<dbReference type="GO" id="GO:0003777">
    <property type="term" value="F:microtubule motor activity"/>
    <property type="evidence" value="ECO:0007669"/>
    <property type="project" value="InterPro"/>
</dbReference>
<evidence type="ECO:0000313" key="10">
    <source>
        <dbReference type="EnsemblPlants" id="ORGLA04G0107500.1"/>
    </source>
</evidence>
<evidence type="ECO:0000256" key="5">
    <source>
        <dbReference type="ARBA" id="ARBA00023175"/>
    </source>
</evidence>
<dbReference type="Proteomes" id="UP000007306">
    <property type="component" value="Chromosome 4"/>
</dbReference>
<feature type="domain" description="Kinesin motor" evidence="9">
    <location>
        <begin position="233"/>
        <end position="310"/>
    </location>
</feature>
<dbReference type="HOGENOM" id="CLU_898280_0_0_1"/>
<keyword evidence="3" id="KW-0067">ATP-binding</keyword>
<feature type="transmembrane region" description="Helical" evidence="8">
    <location>
        <begin position="288"/>
        <end position="308"/>
    </location>
</feature>
<dbReference type="Pfam" id="PF00225">
    <property type="entry name" value="Kinesin"/>
    <property type="match status" value="1"/>
</dbReference>
<dbReference type="AlphaFoldDB" id="I1PLK6"/>
<dbReference type="STRING" id="4538.I1PLK6"/>
<dbReference type="Gramene" id="ORGLA04G0107500.1">
    <property type="protein sequence ID" value="ORGLA04G0107500.1"/>
    <property type="gene ID" value="ORGLA04G0107500"/>
</dbReference>
<protein>
    <recommendedName>
        <fullName evidence="9">Kinesin motor domain-containing protein</fullName>
    </recommendedName>
</protein>
<dbReference type="FunFam" id="3.40.850.10:FF:000312">
    <property type="entry name" value="Os04g0442800 protein"/>
    <property type="match status" value="1"/>
</dbReference>
<keyword evidence="11" id="KW-1185">Reference proteome</keyword>
<dbReference type="GO" id="GO:0007018">
    <property type="term" value="P:microtubule-based movement"/>
    <property type="evidence" value="ECO:0007669"/>
    <property type="project" value="InterPro"/>
</dbReference>
<evidence type="ECO:0000256" key="4">
    <source>
        <dbReference type="ARBA" id="ARBA00023054"/>
    </source>
</evidence>
<evidence type="ECO:0000256" key="8">
    <source>
        <dbReference type="SAM" id="Phobius"/>
    </source>
</evidence>
<reference evidence="10" key="1">
    <citation type="submission" date="2015-06" db="UniProtKB">
        <authorList>
            <consortium name="EnsemblPlants"/>
        </authorList>
    </citation>
    <scope>IDENTIFICATION</scope>
</reference>
<dbReference type="GO" id="GO:0008017">
    <property type="term" value="F:microtubule binding"/>
    <property type="evidence" value="ECO:0007669"/>
    <property type="project" value="InterPro"/>
</dbReference>
<evidence type="ECO:0000256" key="1">
    <source>
        <dbReference type="ARBA" id="ARBA00022701"/>
    </source>
</evidence>
<dbReference type="InterPro" id="IPR001752">
    <property type="entry name" value="Kinesin_motor_dom"/>
</dbReference>
<dbReference type="PANTHER" id="PTHR37739">
    <property type="entry name" value="KINESIN-LIKE PROTEIN KIN-12D"/>
    <property type="match status" value="1"/>
</dbReference>
<proteinExistence type="inferred from homology"/>
<dbReference type="InterPro" id="IPR044986">
    <property type="entry name" value="KIF15/KIN-12"/>
</dbReference>
<keyword evidence="2" id="KW-0547">Nucleotide-binding</keyword>
<accession>I1PLK6</accession>
<evidence type="ECO:0000256" key="2">
    <source>
        <dbReference type="ARBA" id="ARBA00022741"/>
    </source>
</evidence>